<protein>
    <recommendedName>
        <fullName evidence="1">Gfd2/YDR514C-like C-terminal domain-containing protein</fullName>
    </recommendedName>
</protein>
<dbReference type="SUPFAM" id="SSF53098">
    <property type="entry name" value="Ribonuclease H-like"/>
    <property type="match status" value="1"/>
</dbReference>
<evidence type="ECO:0000313" key="2">
    <source>
        <dbReference type="EMBL" id="TBU63924.1"/>
    </source>
</evidence>
<dbReference type="InterPro" id="IPR036397">
    <property type="entry name" value="RNaseH_sf"/>
</dbReference>
<dbReference type="PANTHER" id="PTHR28083">
    <property type="entry name" value="GOOD FOR FULL DBP5 ACTIVITY PROTEIN 2"/>
    <property type="match status" value="1"/>
</dbReference>
<dbReference type="EMBL" id="ML145087">
    <property type="protein sequence ID" value="TBU63924.1"/>
    <property type="molecule type" value="Genomic_DNA"/>
</dbReference>
<name>A0A4Q9QBB7_9APHY</name>
<organism evidence="2 3">
    <name type="scientific">Dichomitus squalens</name>
    <dbReference type="NCBI Taxonomy" id="114155"/>
    <lineage>
        <taxon>Eukaryota</taxon>
        <taxon>Fungi</taxon>
        <taxon>Dikarya</taxon>
        <taxon>Basidiomycota</taxon>
        <taxon>Agaricomycotina</taxon>
        <taxon>Agaricomycetes</taxon>
        <taxon>Polyporales</taxon>
        <taxon>Polyporaceae</taxon>
        <taxon>Dichomitus</taxon>
    </lineage>
</organism>
<dbReference type="Pfam" id="PF21762">
    <property type="entry name" value="DEDDh_C"/>
    <property type="match status" value="1"/>
</dbReference>
<dbReference type="STRING" id="114155.A0A4Q9QBB7"/>
<dbReference type="GO" id="GO:0003676">
    <property type="term" value="F:nucleic acid binding"/>
    <property type="evidence" value="ECO:0007669"/>
    <property type="project" value="InterPro"/>
</dbReference>
<dbReference type="GO" id="GO:0005634">
    <property type="term" value="C:nucleus"/>
    <property type="evidence" value="ECO:0007669"/>
    <property type="project" value="TreeGrafter"/>
</dbReference>
<evidence type="ECO:0000313" key="3">
    <source>
        <dbReference type="Proteomes" id="UP000292082"/>
    </source>
</evidence>
<sequence length="421" mass="47980">MPFDSKTTGPSSMPASGSGTIGYYRFTDIFFEWHQALPKQEDVGPLKALIAYSALVHPDHPLRKPGVNGIELYLGTFESNEMRLLFSSAQIEYMRYWLHACGLTRDPIPIPSSEYLIKPGDLRNCSPDVYSDAAVLKRAIKNIEKNNKRLKGTGTLLGARRQVFERVRTLWAAKLGTWLAMDFEAWDREHTLLKEFGWSLVQWTGDEQKKEHGHLVVNERRHFSQTYVPNHQDKYNFGKSIDVDKDKFKEHICELIEKHRKAGPLFIVFHDASQDVKYLKSDGLKAIERIEHVLPDNPATGEIYVVDTVDLFAALEGDSSNQSRALDRVCRHLQIPTSYLHNAGNDAYYTLEAMMSMASGDPLDEQREKRWPNRTVDSKPKVEFADWEEDSDLSDMEGIFGFPPNSTAKVAKEEAIINDEV</sequence>
<dbReference type="AlphaFoldDB" id="A0A4Q9QBB7"/>
<dbReference type="InterPro" id="IPR040151">
    <property type="entry name" value="Gfd2/YDR514C-like"/>
</dbReference>
<gene>
    <name evidence="2" type="ORF">BD310DRAFT_915032</name>
</gene>
<reference evidence="2 3" key="1">
    <citation type="submission" date="2019-01" db="EMBL/GenBank/DDBJ databases">
        <title>Draft genome sequences of three monokaryotic isolates of the white-rot basidiomycete fungus Dichomitus squalens.</title>
        <authorList>
            <consortium name="DOE Joint Genome Institute"/>
            <person name="Lopez S.C."/>
            <person name="Andreopoulos B."/>
            <person name="Pangilinan J."/>
            <person name="Lipzen A."/>
            <person name="Riley R."/>
            <person name="Ahrendt S."/>
            <person name="Ng V."/>
            <person name="Barry K."/>
            <person name="Daum C."/>
            <person name="Grigoriev I.V."/>
            <person name="Hilden K.S."/>
            <person name="Makela M.R."/>
            <person name="de Vries R.P."/>
        </authorList>
    </citation>
    <scope>NUCLEOTIDE SEQUENCE [LARGE SCALE GENOMIC DNA]</scope>
    <source>
        <strain evidence="2 3">CBS 464.89</strain>
    </source>
</reference>
<dbReference type="InterPro" id="IPR048519">
    <property type="entry name" value="Gfd2/YDR514C-like_C"/>
</dbReference>
<evidence type="ECO:0000259" key="1">
    <source>
        <dbReference type="Pfam" id="PF21762"/>
    </source>
</evidence>
<keyword evidence="3" id="KW-1185">Reference proteome</keyword>
<accession>A0A4Q9QBB7</accession>
<dbReference type="Proteomes" id="UP000292082">
    <property type="component" value="Unassembled WGS sequence"/>
</dbReference>
<dbReference type="InterPro" id="IPR012337">
    <property type="entry name" value="RNaseH-like_sf"/>
</dbReference>
<dbReference type="PANTHER" id="PTHR28083:SF1">
    <property type="entry name" value="GOOD FOR FULL DBP5 ACTIVITY PROTEIN 2"/>
    <property type="match status" value="1"/>
</dbReference>
<feature type="domain" description="Gfd2/YDR514C-like C-terminal" evidence="1">
    <location>
        <begin position="178"/>
        <end position="357"/>
    </location>
</feature>
<dbReference type="Gene3D" id="3.30.420.10">
    <property type="entry name" value="Ribonuclease H-like superfamily/Ribonuclease H"/>
    <property type="match status" value="1"/>
</dbReference>
<proteinExistence type="predicted"/>